<dbReference type="AlphaFoldDB" id="A0A1Y4LI00"/>
<protein>
    <recommendedName>
        <fullName evidence="3">Se/S carrier protein-like domain-containing protein</fullName>
    </recommendedName>
</protein>
<sequence>MIWIVFYGQTQAVRCRNVLAKNGIAGLLRKPPRPANAQHTCIWAVGISEETEQQARKICLDCNIRPNFWMDQAGRVL</sequence>
<accession>A0A1Y4LI00</accession>
<name>A0A1Y4LI00_9FIRM</name>
<proteinExistence type="predicted"/>
<dbReference type="RefSeq" id="WP_087371095.1">
    <property type="nucleotide sequence ID" value="NZ_NFKK01000003.1"/>
</dbReference>
<organism evidence="1 2">
    <name type="scientific">Butyricicoccus pullicaecorum</name>
    <dbReference type="NCBI Taxonomy" id="501571"/>
    <lineage>
        <taxon>Bacteria</taxon>
        <taxon>Bacillati</taxon>
        <taxon>Bacillota</taxon>
        <taxon>Clostridia</taxon>
        <taxon>Eubacteriales</taxon>
        <taxon>Butyricicoccaceae</taxon>
        <taxon>Butyricicoccus</taxon>
    </lineage>
</organism>
<evidence type="ECO:0000313" key="1">
    <source>
        <dbReference type="EMBL" id="OUP53762.1"/>
    </source>
</evidence>
<reference evidence="2" key="1">
    <citation type="submission" date="2017-04" db="EMBL/GenBank/DDBJ databases">
        <title>Function of individual gut microbiota members based on whole genome sequencing of pure cultures obtained from chicken caecum.</title>
        <authorList>
            <person name="Medvecky M."/>
            <person name="Cejkova D."/>
            <person name="Polansky O."/>
            <person name="Karasova D."/>
            <person name="Kubasova T."/>
            <person name="Cizek A."/>
            <person name="Rychlik I."/>
        </authorList>
    </citation>
    <scope>NUCLEOTIDE SEQUENCE [LARGE SCALE GENOMIC DNA]</scope>
    <source>
        <strain evidence="2">An180</strain>
    </source>
</reference>
<evidence type="ECO:0000313" key="2">
    <source>
        <dbReference type="Proteomes" id="UP000195897"/>
    </source>
</evidence>
<evidence type="ECO:0008006" key="3">
    <source>
        <dbReference type="Google" id="ProtNLM"/>
    </source>
</evidence>
<dbReference type="Proteomes" id="UP000195897">
    <property type="component" value="Unassembled WGS sequence"/>
</dbReference>
<dbReference type="EMBL" id="NFKK01000003">
    <property type="protein sequence ID" value="OUP53762.1"/>
    <property type="molecule type" value="Genomic_DNA"/>
</dbReference>
<gene>
    <name evidence="1" type="ORF">B5F17_04030</name>
</gene>
<comment type="caution">
    <text evidence="1">The sequence shown here is derived from an EMBL/GenBank/DDBJ whole genome shotgun (WGS) entry which is preliminary data.</text>
</comment>